<organism evidence="9 10">
    <name type="scientific">Tunturiibacter lichenicola</name>
    <dbReference type="NCBI Taxonomy" id="2051959"/>
    <lineage>
        <taxon>Bacteria</taxon>
        <taxon>Pseudomonadati</taxon>
        <taxon>Acidobacteriota</taxon>
        <taxon>Terriglobia</taxon>
        <taxon>Terriglobales</taxon>
        <taxon>Acidobacteriaceae</taxon>
        <taxon>Tunturiibacter</taxon>
    </lineage>
</organism>
<dbReference type="Pfam" id="PF25183">
    <property type="entry name" value="OMP_b-brl_4"/>
    <property type="match status" value="1"/>
</dbReference>
<dbReference type="Gene3D" id="2.40.170.20">
    <property type="entry name" value="TonB-dependent receptor, beta-barrel domain"/>
    <property type="match status" value="1"/>
</dbReference>
<keyword evidence="3" id="KW-1134">Transmembrane beta strand</keyword>
<dbReference type="PANTHER" id="PTHR30069">
    <property type="entry name" value="TONB-DEPENDENT OUTER MEMBRANE RECEPTOR"/>
    <property type="match status" value="1"/>
</dbReference>
<keyword evidence="2" id="KW-0813">Transport</keyword>
<evidence type="ECO:0000256" key="1">
    <source>
        <dbReference type="ARBA" id="ARBA00004571"/>
    </source>
</evidence>
<dbReference type="InterPro" id="IPR008969">
    <property type="entry name" value="CarboxyPept-like_regulatory"/>
</dbReference>
<dbReference type="SUPFAM" id="SSF49464">
    <property type="entry name" value="Carboxypeptidase regulatory domain-like"/>
    <property type="match status" value="1"/>
</dbReference>
<keyword evidence="5" id="KW-0472">Membrane</keyword>
<feature type="domain" description="TonB-dependent transporter Oar-like beta-barrel" evidence="8">
    <location>
        <begin position="255"/>
        <end position="1135"/>
    </location>
</feature>
<dbReference type="InterPro" id="IPR057601">
    <property type="entry name" value="Oar-like_b-barrel"/>
</dbReference>
<evidence type="ECO:0000256" key="3">
    <source>
        <dbReference type="ARBA" id="ARBA00022452"/>
    </source>
</evidence>
<dbReference type="PANTHER" id="PTHR30069:SF46">
    <property type="entry name" value="OAR PROTEIN"/>
    <property type="match status" value="1"/>
</dbReference>
<proteinExistence type="predicted"/>
<evidence type="ECO:0000313" key="10">
    <source>
        <dbReference type="Proteomes" id="UP000569092"/>
    </source>
</evidence>
<dbReference type="InterPro" id="IPR010917">
    <property type="entry name" value="TonB_rcpt_CS"/>
</dbReference>
<evidence type="ECO:0000256" key="6">
    <source>
        <dbReference type="ARBA" id="ARBA00023237"/>
    </source>
</evidence>
<dbReference type="EMBL" id="JACHDZ010000005">
    <property type="protein sequence ID" value="MBB5345134.1"/>
    <property type="molecule type" value="Genomic_DNA"/>
</dbReference>
<reference evidence="9 10" key="1">
    <citation type="submission" date="2020-08" db="EMBL/GenBank/DDBJ databases">
        <title>Genomic Encyclopedia of Type Strains, Phase IV (KMG-V): Genome sequencing to study the core and pangenomes of soil and plant-associated prokaryotes.</title>
        <authorList>
            <person name="Whitman W."/>
        </authorList>
    </citation>
    <scope>NUCLEOTIDE SEQUENCE [LARGE SCALE GENOMIC DNA]</scope>
    <source>
        <strain evidence="9 10">M8US30</strain>
    </source>
</reference>
<dbReference type="Gene3D" id="2.60.40.1120">
    <property type="entry name" value="Carboxypeptidase-like, regulatory domain"/>
    <property type="match status" value="1"/>
</dbReference>
<dbReference type="Proteomes" id="UP000569092">
    <property type="component" value="Unassembled WGS sequence"/>
</dbReference>
<evidence type="ECO:0000313" key="9">
    <source>
        <dbReference type="EMBL" id="MBB5345134.1"/>
    </source>
</evidence>
<name>A0A7W8JC40_9BACT</name>
<evidence type="ECO:0000256" key="5">
    <source>
        <dbReference type="ARBA" id="ARBA00023136"/>
    </source>
</evidence>
<keyword evidence="6" id="KW-0998">Cell outer membrane</keyword>
<accession>A0A7W8JC40</accession>
<evidence type="ECO:0000256" key="4">
    <source>
        <dbReference type="ARBA" id="ARBA00022692"/>
    </source>
</evidence>
<protein>
    <recommendedName>
        <fullName evidence="8">TonB-dependent transporter Oar-like beta-barrel domain-containing protein</fullName>
    </recommendedName>
</protein>
<gene>
    <name evidence="9" type="ORF">HDF10_003125</name>
</gene>
<keyword evidence="7" id="KW-0732">Signal</keyword>
<evidence type="ECO:0000259" key="8">
    <source>
        <dbReference type="Pfam" id="PF25183"/>
    </source>
</evidence>
<dbReference type="GO" id="GO:0009279">
    <property type="term" value="C:cell outer membrane"/>
    <property type="evidence" value="ECO:0007669"/>
    <property type="project" value="UniProtKB-SubCell"/>
</dbReference>
<sequence length="1157" mass="123615">MMKAAQKMKFINRISWVVIAMAALLCSQTLLAQTVTGTITGVVTDPSGALVGGASVVAHNTDTGVDSTVTTNSAGLYRVQFLPIGPYEVTIDAKGFNKETIPAFQLEVLQTVTFNVKLSLGASSEVVNVSEAAPILNTNDATLSGTFTTNTIENFPLNGLDFSALTLYVPGAVSSVGTSGTTGIERSLFYTDSVNLNGNRAQANNYTLDGIDLNESFNNLIAYSPAPESLQELKVITANSPADYGNVNGAGVISVLKSGTNQFHGSAYGYVQDSKTNANSWTNNHATPILPINPFTQSQFGGTLGGPIKRDKLFFFVDYLGSRQHSGGISQASVFTQAMRNGDFSALLLNGNKQLYDPQNNFAPYAGNLGIPIVNPVAKYLFAHPELYPLPNATPSDGIINNNLQGPARSYKANNQGDIKIEYDPRSADKITGFFSISTAYDGSTSVLPISFPGASVYPTKVTGANWVHIFSPAIVNSARIGYTRVNWSKGLPVDTTGVFGTHGNSVVGITFPNQAYQGFTAQGPANNQDAGFSTLGNNASNNGSLIDNTYSYIDNLTWQRGKHTLSIGVQAIRYQNNYPTSNNNGFLGSLGYSGNFTSNPSPDSPDGLGGYSGADFVLDRVSSASATLASVNVGQRQWRAAGFVNDDFKALPNLTLNIGLRYEYDQPWVESNDKTGNIDVATGRVIYAGHIPAGAPAGSGLCSNHACYDANYRQLTPRLGFAYQANDRLVVRGGYGATSFFEGNSSNQRLTSITPFIQAVNVNVVAPTPGNPGTPRTAEQGFASGTVAFGGTFNVYPKDIQPAYVQQWNLTLEYAVSHTLSLQVGYLGEQGQHIEDYGNLNQYLVNGDQTSAPYYNNPFIGINAIDPSVSIGSGSLLITESRASSNYQALQAVLRQRTSHGLEFTLNYSYAKALTNSAGNYPVNTSGATNYGQGAFQNYYDSAADWGPAAYDVKHNVSGTGVYALPFGHGKQYLSGVNRWADEAIGGWKLSVAGVAYSGFPETTNGPGNNSNSFGNSRPNQYRKLRIVHRSIDNWYGTDPSAIPCTTPGVDNGVCAFGVPAPNTFGTARNGNTRGPGYLNVDMSAFKDFHTFREQTLGFRFDAFNAFNIVSYGNPDVNINDGANFGNISNQGPANGIQQAVRSSERHLQFSANYRF</sequence>
<feature type="chain" id="PRO_5031071275" description="TonB-dependent transporter Oar-like beta-barrel domain-containing protein" evidence="7">
    <location>
        <begin position="33"/>
        <end position="1157"/>
    </location>
</feature>
<dbReference type="InterPro" id="IPR036942">
    <property type="entry name" value="Beta-barrel_TonB_sf"/>
</dbReference>
<keyword evidence="4" id="KW-0812">Transmembrane</keyword>
<comment type="caution">
    <text evidence="9">The sequence shown here is derived from an EMBL/GenBank/DDBJ whole genome shotgun (WGS) entry which is preliminary data.</text>
</comment>
<dbReference type="GO" id="GO:0015344">
    <property type="term" value="F:siderophore uptake transmembrane transporter activity"/>
    <property type="evidence" value="ECO:0007669"/>
    <property type="project" value="TreeGrafter"/>
</dbReference>
<dbReference type="InterPro" id="IPR039426">
    <property type="entry name" value="TonB-dep_rcpt-like"/>
</dbReference>
<evidence type="ECO:0000256" key="7">
    <source>
        <dbReference type="SAM" id="SignalP"/>
    </source>
</evidence>
<dbReference type="SUPFAM" id="SSF56935">
    <property type="entry name" value="Porins"/>
    <property type="match status" value="1"/>
</dbReference>
<dbReference type="Pfam" id="PF13620">
    <property type="entry name" value="CarboxypepD_reg"/>
    <property type="match status" value="1"/>
</dbReference>
<dbReference type="AlphaFoldDB" id="A0A7W8JC40"/>
<evidence type="ECO:0000256" key="2">
    <source>
        <dbReference type="ARBA" id="ARBA00022448"/>
    </source>
</evidence>
<dbReference type="GO" id="GO:0044718">
    <property type="term" value="P:siderophore transmembrane transport"/>
    <property type="evidence" value="ECO:0007669"/>
    <property type="project" value="TreeGrafter"/>
</dbReference>
<dbReference type="PROSITE" id="PS01156">
    <property type="entry name" value="TONB_DEPENDENT_REC_2"/>
    <property type="match status" value="1"/>
</dbReference>
<feature type="signal peptide" evidence="7">
    <location>
        <begin position="1"/>
        <end position="32"/>
    </location>
</feature>
<comment type="subcellular location">
    <subcellularLocation>
        <location evidence="1">Cell outer membrane</location>
        <topology evidence="1">Multi-pass membrane protein</topology>
    </subcellularLocation>
</comment>